<reference evidence="2" key="2">
    <citation type="submission" date="2021-04" db="EMBL/GenBank/DDBJ databases">
        <authorList>
            <person name="Gilroy R."/>
        </authorList>
    </citation>
    <scope>NUCLEOTIDE SEQUENCE</scope>
    <source>
        <strain evidence="2">ChiGjej6B6-14162</strain>
    </source>
</reference>
<dbReference type="SUPFAM" id="SSF52218">
    <property type="entry name" value="Flavoproteins"/>
    <property type="match status" value="1"/>
</dbReference>
<comment type="cofactor">
    <cofactor evidence="1">
        <name>FMN</name>
        <dbReference type="ChEBI" id="CHEBI:58210"/>
    </cofactor>
</comment>
<dbReference type="EMBL" id="DXEL01000008">
    <property type="protein sequence ID" value="HIX73588.1"/>
    <property type="molecule type" value="Genomic_DNA"/>
</dbReference>
<dbReference type="InterPro" id="IPR029039">
    <property type="entry name" value="Flavoprotein-like_sf"/>
</dbReference>
<organism evidence="2 3">
    <name type="scientific">Candidatus Parabacteroides intestinipullorum</name>
    <dbReference type="NCBI Taxonomy" id="2838723"/>
    <lineage>
        <taxon>Bacteria</taxon>
        <taxon>Pseudomonadati</taxon>
        <taxon>Bacteroidota</taxon>
        <taxon>Bacteroidia</taxon>
        <taxon>Bacteroidales</taxon>
        <taxon>Tannerellaceae</taxon>
        <taxon>Parabacteroides</taxon>
    </lineage>
</organism>
<protein>
    <recommendedName>
        <fullName evidence="4">Flavodoxin</fullName>
    </recommendedName>
</protein>
<proteinExistence type="predicted"/>
<gene>
    <name evidence="2" type="ORF">H9977_00825</name>
</gene>
<evidence type="ECO:0000313" key="3">
    <source>
        <dbReference type="Proteomes" id="UP000886740"/>
    </source>
</evidence>
<comment type="caution">
    <text evidence="2">The sequence shown here is derived from an EMBL/GenBank/DDBJ whole genome shotgun (WGS) entry which is preliminary data.</text>
</comment>
<dbReference type="PROSITE" id="PS00201">
    <property type="entry name" value="FLAVODOXIN"/>
    <property type="match status" value="1"/>
</dbReference>
<evidence type="ECO:0000313" key="2">
    <source>
        <dbReference type="EMBL" id="HIX73588.1"/>
    </source>
</evidence>
<name>A0A9D2BEY8_9BACT</name>
<accession>A0A9D2BEY8</accession>
<dbReference type="Gene3D" id="3.40.50.360">
    <property type="match status" value="1"/>
</dbReference>
<dbReference type="AlphaFoldDB" id="A0A9D2BEY8"/>
<dbReference type="GO" id="GO:0009055">
    <property type="term" value="F:electron transfer activity"/>
    <property type="evidence" value="ECO:0007669"/>
    <property type="project" value="InterPro"/>
</dbReference>
<dbReference type="InterPro" id="IPR001226">
    <property type="entry name" value="Flavodoxin_CS"/>
</dbReference>
<evidence type="ECO:0000256" key="1">
    <source>
        <dbReference type="ARBA" id="ARBA00001917"/>
    </source>
</evidence>
<evidence type="ECO:0008006" key="4">
    <source>
        <dbReference type="Google" id="ProtNLM"/>
    </source>
</evidence>
<dbReference type="Proteomes" id="UP000886740">
    <property type="component" value="Unassembled WGS sequence"/>
</dbReference>
<sequence>MTIQSKQTRGQKAVVLYYSHKGKTARYAREIAMYLWSKGLSVSLSAVTDYDPARLGEADFLITGCWTCGWFVVGQRPHERWRDFSRGIAGRVPAGRTLLFTTYKIRTGSLFRRMREALGLTGRDEVPCLASRSGLLTEADKSRLDLFIHSSPIH</sequence>
<reference evidence="2" key="1">
    <citation type="journal article" date="2021" name="PeerJ">
        <title>Extensive microbial diversity within the chicken gut microbiome revealed by metagenomics and culture.</title>
        <authorList>
            <person name="Gilroy R."/>
            <person name="Ravi A."/>
            <person name="Getino M."/>
            <person name="Pursley I."/>
            <person name="Horton D.L."/>
            <person name="Alikhan N.F."/>
            <person name="Baker D."/>
            <person name="Gharbi K."/>
            <person name="Hall N."/>
            <person name="Watson M."/>
            <person name="Adriaenssens E.M."/>
            <person name="Foster-Nyarko E."/>
            <person name="Jarju S."/>
            <person name="Secka A."/>
            <person name="Antonio M."/>
            <person name="Oren A."/>
            <person name="Chaudhuri R.R."/>
            <person name="La Ragione R."/>
            <person name="Hildebrand F."/>
            <person name="Pallen M.J."/>
        </authorList>
    </citation>
    <scope>NUCLEOTIDE SEQUENCE</scope>
    <source>
        <strain evidence="2">ChiGjej6B6-14162</strain>
    </source>
</reference>
<dbReference type="GO" id="GO:0010181">
    <property type="term" value="F:FMN binding"/>
    <property type="evidence" value="ECO:0007669"/>
    <property type="project" value="InterPro"/>
</dbReference>